<name>A0A6P8MQZ3_9HYME</name>
<keyword evidence="1" id="KW-0863">Zinc-finger</keyword>
<feature type="domain" description="CCHC-type" evidence="4">
    <location>
        <begin position="535"/>
        <end position="548"/>
    </location>
</feature>
<feature type="compositionally biased region" description="Basic residues" evidence="3">
    <location>
        <begin position="335"/>
        <end position="344"/>
    </location>
</feature>
<evidence type="ECO:0000259" key="4">
    <source>
        <dbReference type="PROSITE" id="PS50158"/>
    </source>
</evidence>
<dbReference type="SUPFAM" id="SSF57756">
    <property type="entry name" value="Retrovirus zinc finger-like domains"/>
    <property type="match status" value="1"/>
</dbReference>
<dbReference type="AlphaFoldDB" id="A0A6P8MQZ3"/>
<dbReference type="KEGG" id="bbif:117214338"/>
<proteinExistence type="predicted"/>
<keyword evidence="1" id="KW-0862">Zinc</keyword>
<keyword evidence="5" id="KW-1185">Reference proteome</keyword>
<dbReference type="Proteomes" id="UP000515164">
    <property type="component" value="Unplaced"/>
</dbReference>
<feature type="compositionally biased region" description="Basic residues" evidence="3">
    <location>
        <begin position="292"/>
        <end position="308"/>
    </location>
</feature>
<dbReference type="Gene3D" id="4.10.60.10">
    <property type="entry name" value="Zinc finger, CCHC-type"/>
    <property type="match status" value="1"/>
</dbReference>
<reference evidence="6" key="1">
    <citation type="submission" date="2025-08" db="UniProtKB">
        <authorList>
            <consortium name="RefSeq"/>
        </authorList>
    </citation>
    <scope>IDENTIFICATION</scope>
    <source>
        <tissue evidence="6">Muscle</tissue>
    </source>
</reference>
<feature type="compositionally biased region" description="Basic residues" evidence="3">
    <location>
        <begin position="1"/>
        <end position="20"/>
    </location>
</feature>
<keyword evidence="1" id="KW-0479">Metal-binding</keyword>
<dbReference type="InterPro" id="IPR001878">
    <property type="entry name" value="Znf_CCHC"/>
</dbReference>
<feature type="coiled-coil region" evidence="2">
    <location>
        <begin position="189"/>
        <end position="245"/>
    </location>
</feature>
<gene>
    <name evidence="6" type="primary">LOC117214338</name>
</gene>
<evidence type="ECO:0000313" key="6">
    <source>
        <dbReference type="RefSeq" id="XP_033316241.1"/>
    </source>
</evidence>
<dbReference type="GeneID" id="117214338"/>
<dbReference type="GO" id="GO:0003676">
    <property type="term" value="F:nucleic acid binding"/>
    <property type="evidence" value="ECO:0007669"/>
    <property type="project" value="InterPro"/>
</dbReference>
<evidence type="ECO:0000313" key="5">
    <source>
        <dbReference type="Proteomes" id="UP000515164"/>
    </source>
</evidence>
<feature type="region of interest" description="Disordered" evidence="3">
    <location>
        <begin position="1"/>
        <end position="115"/>
    </location>
</feature>
<dbReference type="SMART" id="SM00343">
    <property type="entry name" value="ZnF_C2HC"/>
    <property type="match status" value="2"/>
</dbReference>
<feature type="region of interest" description="Disordered" evidence="3">
    <location>
        <begin position="259"/>
        <end position="344"/>
    </location>
</feature>
<keyword evidence="2" id="KW-0175">Coiled coil</keyword>
<sequence>MIRTPMKRRNKRKRKEKVRRGREEERRVSEEERRVSEEERKVSEEERRGSEEEWRGSEEEWRGSEEERRGSEEERRGSEEERRGREEEESAPEPVRTSVEHITSLQTEETTDDEEWSLIGSPEVSDLTQKLSKLPFLYVQAEVIRRAGGISMLADTCSDLTDEEAETLRESARKIIAYTVEMTIRALPIISMERRIEILEAENKALQKQLAEYKAMDVDSNARRLDELEQKLDVYQSLIRETDEYYEGLEKVVSSAPIAERTETEVSDPQVSREVPEEGKATAMDCQSAGKKAAKKKNKKKAEKKQSKKITPGIEEKSSMEAPEQSSEDKETRNRKLALPRRPRTSAVSITIKKGIAKSYAEVLAMARDNIHLTEVGIESIKMRKAITGGVILEVPKDQKREKASALATQLTKVLDPNLIRVAAPYRTAEAKVVKIDISATIDEIRETLARKGGCKVEDIQLGKLRTSKDGLGSVWARCPIDAMRKLIRTGKITIGWSVAKVETFERRPLQCFRCLEIGHVKKTCTSKENREHLCYRCGISGHIANECTAINPKCPLCKALGAPTDHRMGGPSCISSKKGMKAVTRKPEKTVETFRLGKWKPNAPSAN</sequence>
<dbReference type="PROSITE" id="PS50158">
    <property type="entry name" value="ZF_CCHC"/>
    <property type="match status" value="2"/>
</dbReference>
<dbReference type="Pfam" id="PF00098">
    <property type="entry name" value="zf-CCHC"/>
    <property type="match status" value="1"/>
</dbReference>
<feature type="compositionally biased region" description="Basic and acidic residues" evidence="3">
    <location>
        <begin position="21"/>
        <end position="86"/>
    </location>
</feature>
<protein>
    <submittedName>
        <fullName evidence="6">Caldesmon-like</fullName>
    </submittedName>
</protein>
<organism evidence="5 6">
    <name type="scientific">Bombus bifarius</name>
    <dbReference type="NCBI Taxonomy" id="103933"/>
    <lineage>
        <taxon>Eukaryota</taxon>
        <taxon>Metazoa</taxon>
        <taxon>Ecdysozoa</taxon>
        <taxon>Arthropoda</taxon>
        <taxon>Hexapoda</taxon>
        <taxon>Insecta</taxon>
        <taxon>Pterygota</taxon>
        <taxon>Neoptera</taxon>
        <taxon>Endopterygota</taxon>
        <taxon>Hymenoptera</taxon>
        <taxon>Apocrita</taxon>
        <taxon>Aculeata</taxon>
        <taxon>Apoidea</taxon>
        <taxon>Anthophila</taxon>
        <taxon>Apidae</taxon>
        <taxon>Bombus</taxon>
        <taxon>Pyrobombus</taxon>
    </lineage>
</organism>
<evidence type="ECO:0000256" key="1">
    <source>
        <dbReference type="PROSITE-ProRule" id="PRU00047"/>
    </source>
</evidence>
<dbReference type="InterPro" id="IPR036875">
    <property type="entry name" value="Znf_CCHC_sf"/>
</dbReference>
<dbReference type="RefSeq" id="XP_033316241.1">
    <property type="nucleotide sequence ID" value="XM_033460350.1"/>
</dbReference>
<evidence type="ECO:0000256" key="2">
    <source>
        <dbReference type="SAM" id="Coils"/>
    </source>
</evidence>
<accession>A0A6P8MQZ3</accession>
<dbReference type="GO" id="GO:0008270">
    <property type="term" value="F:zinc ion binding"/>
    <property type="evidence" value="ECO:0007669"/>
    <property type="project" value="UniProtKB-KW"/>
</dbReference>
<evidence type="ECO:0000256" key="3">
    <source>
        <dbReference type="SAM" id="MobiDB-lite"/>
    </source>
</evidence>
<feature type="domain" description="CCHC-type" evidence="4">
    <location>
        <begin position="512"/>
        <end position="527"/>
    </location>
</feature>